<evidence type="ECO:0000313" key="2">
    <source>
        <dbReference type="EMBL" id="MFC0633768.1"/>
    </source>
</evidence>
<evidence type="ECO:0008006" key="4">
    <source>
        <dbReference type="Google" id="ProtNLM"/>
    </source>
</evidence>
<accession>A0ABV6R538</accession>
<evidence type="ECO:0000256" key="1">
    <source>
        <dbReference type="SAM" id="Phobius"/>
    </source>
</evidence>
<sequence>MRALQVILALAVLAYAGWLAWPFVSPFLEGASPEIAATRAEAALPVALPVAAFWIGAVVLYVVAALMLGAGNPRAAVAYFIGFLADAALRLAIDRSGDSAAPEIAARSTELAPYAEPMTRAGVDPVWIVLGALFVLGLLIAAVSRRRRRRRIPGQLGA</sequence>
<dbReference type="EMBL" id="JBHLSW010000005">
    <property type="protein sequence ID" value="MFC0633768.1"/>
    <property type="molecule type" value="Genomic_DNA"/>
</dbReference>
<protein>
    <recommendedName>
        <fullName evidence="4">DUF4149 domain-containing protein</fullName>
    </recommendedName>
</protein>
<keyword evidence="3" id="KW-1185">Reference proteome</keyword>
<reference evidence="2 3" key="1">
    <citation type="submission" date="2024-09" db="EMBL/GenBank/DDBJ databases">
        <authorList>
            <person name="Sun Q."/>
            <person name="Mori K."/>
        </authorList>
    </citation>
    <scope>NUCLEOTIDE SEQUENCE [LARGE SCALE GENOMIC DNA]</scope>
    <source>
        <strain evidence="2 3">NCAIM B.02621</strain>
    </source>
</reference>
<feature type="transmembrane region" description="Helical" evidence="1">
    <location>
        <begin position="46"/>
        <end position="68"/>
    </location>
</feature>
<dbReference type="Proteomes" id="UP001589906">
    <property type="component" value="Unassembled WGS sequence"/>
</dbReference>
<keyword evidence="1" id="KW-0472">Membrane</keyword>
<organism evidence="2 3">
    <name type="scientific">Brevundimonas balnearis</name>
    <dbReference type="NCBI Taxonomy" id="1572858"/>
    <lineage>
        <taxon>Bacteria</taxon>
        <taxon>Pseudomonadati</taxon>
        <taxon>Pseudomonadota</taxon>
        <taxon>Alphaproteobacteria</taxon>
        <taxon>Caulobacterales</taxon>
        <taxon>Caulobacteraceae</taxon>
        <taxon>Brevundimonas</taxon>
    </lineage>
</organism>
<comment type="caution">
    <text evidence="2">The sequence shown here is derived from an EMBL/GenBank/DDBJ whole genome shotgun (WGS) entry which is preliminary data.</text>
</comment>
<feature type="transmembrane region" description="Helical" evidence="1">
    <location>
        <begin position="75"/>
        <end position="93"/>
    </location>
</feature>
<feature type="transmembrane region" description="Helical" evidence="1">
    <location>
        <begin position="126"/>
        <end position="143"/>
    </location>
</feature>
<proteinExistence type="predicted"/>
<dbReference type="RefSeq" id="WP_376835736.1">
    <property type="nucleotide sequence ID" value="NZ_JBHLSW010000005.1"/>
</dbReference>
<keyword evidence="1" id="KW-1133">Transmembrane helix</keyword>
<keyword evidence="1" id="KW-0812">Transmembrane</keyword>
<evidence type="ECO:0000313" key="3">
    <source>
        <dbReference type="Proteomes" id="UP001589906"/>
    </source>
</evidence>
<gene>
    <name evidence="2" type="ORF">ACFFGE_07730</name>
</gene>
<name>A0ABV6R538_9CAUL</name>